<dbReference type="InterPro" id="IPR038844">
    <property type="entry name" value="CFAP157"/>
</dbReference>
<proteinExistence type="inferred from homology"/>
<evidence type="ECO:0000313" key="10">
    <source>
        <dbReference type="EMBL" id="SSX24341.1"/>
    </source>
</evidence>
<keyword evidence="5" id="KW-0969">Cilium</keyword>
<evidence type="ECO:0000256" key="7">
    <source>
        <dbReference type="SAM" id="Coils"/>
    </source>
</evidence>
<organism evidence="9">
    <name type="scientific">Culicoides sonorensis</name>
    <name type="common">Biting midge</name>
    <dbReference type="NCBI Taxonomy" id="179676"/>
    <lineage>
        <taxon>Eukaryota</taxon>
        <taxon>Metazoa</taxon>
        <taxon>Ecdysozoa</taxon>
        <taxon>Arthropoda</taxon>
        <taxon>Hexapoda</taxon>
        <taxon>Insecta</taxon>
        <taxon>Pterygota</taxon>
        <taxon>Neoptera</taxon>
        <taxon>Endopterygota</taxon>
        <taxon>Diptera</taxon>
        <taxon>Nematocera</taxon>
        <taxon>Chironomoidea</taxon>
        <taxon>Ceratopogonidae</taxon>
        <taxon>Ceratopogoninae</taxon>
        <taxon>Culicoides</taxon>
        <taxon>Monoculicoides</taxon>
    </lineage>
</organism>
<dbReference type="EMBL" id="UFQT01000439">
    <property type="protein sequence ID" value="SSX24341.1"/>
    <property type="molecule type" value="Genomic_DNA"/>
</dbReference>
<dbReference type="GO" id="GO:0036064">
    <property type="term" value="C:ciliary basal body"/>
    <property type="evidence" value="ECO:0007669"/>
    <property type="project" value="TreeGrafter"/>
</dbReference>
<keyword evidence="4 7" id="KW-0175">Coiled coil</keyword>
<keyword evidence="6" id="KW-0966">Cell projection</keyword>
<evidence type="ECO:0000256" key="6">
    <source>
        <dbReference type="ARBA" id="ARBA00023273"/>
    </source>
</evidence>
<evidence type="ECO:0000256" key="4">
    <source>
        <dbReference type="ARBA" id="ARBA00023054"/>
    </source>
</evidence>
<dbReference type="PANTHER" id="PTHR31954">
    <property type="entry name" value="CILIA- AND FLAGELLA-ASSOCIATED PROTEIN 157"/>
    <property type="match status" value="1"/>
</dbReference>
<gene>
    <name evidence="9" type="primary">CSON010653</name>
</gene>
<reference evidence="9" key="1">
    <citation type="submission" date="2018-04" db="EMBL/GenBank/DDBJ databases">
        <authorList>
            <person name="Go L.Y."/>
            <person name="Mitchell J.A."/>
        </authorList>
    </citation>
    <scope>NUCLEOTIDE SEQUENCE</scope>
    <source>
        <tissue evidence="9">Whole organism</tissue>
    </source>
</reference>
<evidence type="ECO:0000256" key="2">
    <source>
        <dbReference type="ARBA" id="ARBA00010841"/>
    </source>
</evidence>
<sequence length="579" mass="67119">MGKDVVKKGKKGRKKDGEGDDGADQMSAVDRQFYELTISDLNNKLSRLRTHTTKLEEKNEELESKMRQMEEDKSDTTAYLNRTLNEKLNIISELEDKLSELSKVRDAENIECKKVLSDREAKYKAMHDQLTSEIKLLTGKLNSMEEFRIQRDELLAKFDAQETELKEQHKRHKAILYEMERKVILDKDALRKEVENKLLQLSTEFTKSSEIRVAAHTQRLVRENIALNNEMDRMIYTHERLRREHDEMKRANHRIKSHTEIIESEKKRLVRTCQGHIRIIEELTTAYEKLRDRSLELKNIHKLYEAAKAKLKETDEDHQKLLFKTKQLEQHVHAINCQRMALCADIMMKHKQMDHIYQVLKTVKFTIKSAIKAEEVQKDSEDIEFRMAQRKTLLDDLLNILTELDAIPLQNVSMESVPSSSYVYLQGDLGILPKESMETNSEQKTPAIMPSNEILTPSAMSLSAPRISFHLSEVSEQVFDVVSGSVIKFDDSKSESLDEMEHDESKIQIRKKSIQKAAHFDEESTPEGSLKDTGHEKVPIPQEENHDDDDDKVITDAGESQQQEQEQDDLDITTTETTE</sequence>
<comment type="similarity">
    <text evidence="2">Belongs to the CFAP157 family.</text>
</comment>
<dbReference type="PANTHER" id="PTHR31954:SF1">
    <property type="entry name" value="CILIA- AND FLAGELLA-ASSOCIATED PROTEIN 157"/>
    <property type="match status" value="1"/>
</dbReference>
<feature type="coiled-coil region" evidence="7">
    <location>
        <begin position="38"/>
        <end position="111"/>
    </location>
</feature>
<dbReference type="VEuPathDB" id="VectorBase:CSON010653"/>
<feature type="coiled-coil region" evidence="7">
    <location>
        <begin position="144"/>
        <end position="171"/>
    </location>
</feature>
<dbReference type="OMA" id="ARYQKKC"/>
<dbReference type="AlphaFoldDB" id="A0A336KGE3"/>
<evidence type="ECO:0000256" key="8">
    <source>
        <dbReference type="SAM" id="MobiDB-lite"/>
    </source>
</evidence>
<evidence type="ECO:0000313" key="9">
    <source>
        <dbReference type="EMBL" id="SSX03976.1"/>
    </source>
</evidence>
<name>A0A336KGE3_CULSO</name>
<feature type="coiled-coil region" evidence="7">
    <location>
        <begin position="238"/>
        <end position="317"/>
    </location>
</feature>
<accession>A0A336KGE3</accession>
<feature type="region of interest" description="Disordered" evidence="8">
    <location>
        <begin position="492"/>
        <end position="579"/>
    </location>
</feature>
<comment type="subcellular location">
    <subcellularLocation>
        <location evidence="1">Cell projection</location>
        <location evidence="1">Cilium</location>
    </subcellularLocation>
</comment>
<evidence type="ECO:0000256" key="5">
    <source>
        <dbReference type="ARBA" id="ARBA00023069"/>
    </source>
</evidence>
<reference evidence="10" key="2">
    <citation type="submission" date="2018-07" db="EMBL/GenBank/DDBJ databases">
        <authorList>
            <person name="Quirk P.G."/>
            <person name="Krulwich T.A."/>
        </authorList>
    </citation>
    <scope>NUCLEOTIDE SEQUENCE</scope>
</reference>
<feature type="compositionally biased region" description="Basic and acidic residues" evidence="8">
    <location>
        <begin position="529"/>
        <end position="538"/>
    </location>
</feature>
<evidence type="ECO:0000256" key="3">
    <source>
        <dbReference type="ARBA" id="ARBA00014087"/>
    </source>
</evidence>
<protein>
    <recommendedName>
        <fullName evidence="3">Cilia- and flagella-associated protein 157</fullName>
    </recommendedName>
</protein>
<dbReference type="EMBL" id="UFQS01000439">
    <property type="protein sequence ID" value="SSX03976.1"/>
    <property type="molecule type" value="Genomic_DNA"/>
</dbReference>
<feature type="region of interest" description="Disordered" evidence="8">
    <location>
        <begin position="1"/>
        <end position="26"/>
    </location>
</feature>
<dbReference type="GO" id="GO:0008017">
    <property type="term" value="F:microtubule binding"/>
    <property type="evidence" value="ECO:0007669"/>
    <property type="project" value="TreeGrafter"/>
</dbReference>
<evidence type="ECO:0000256" key="1">
    <source>
        <dbReference type="ARBA" id="ARBA00004138"/>
    </source>
</evidence>